<feature type="compositionally biased region" description="Pro residues" evidence="8">
    <location>
        <begin position="232"/>
        <end position="248"/>
    </location>
</feature>
<dbReference type="EMBL" id="CP036290">
    <property type="protein sequence ID" value="QDU85621.1"/>
    <property type="molecule type" value="Genomic_DNA"/>
</dbReference>
<organism evidence="10 11">
    <name type="scientific">Rohdeia mirabilis</name>
    <dbReference type="NCBI Taxonomy" id="2528008"/>
    <lineage>
        <taxon>Bacteria</taxon>
        <taxon>Pseudomonadati</taxon>
        <taxon>Planctomycetota</taxon>
        <taxon>Planctomycetia</taxon>
        <taxon>Planctomycetia incertae sedis</taxon>
        <taxon>Rohdeia</taxon>
    </lineage>
</organism>
<dbReference type="PANTHER" id="PTHR30353">
    <property type="entry name" value="INNER MEMBRANE PROTEIN DEDA-RELATED"/>
    <property type="match status" value="1"/>
</dbReference>
<comment type="similarity">
    <text evidence="2 7">Belongs to the DedA family.</text>
</comment>
<dbReference type="GO" id="GO:0005886">
    <property type="term" value="C:plasma membrane"/>
    <property type="evidence" value="ECO:0007669"/>
    <property type="project" value="UniProtKB-SubCell"/>
</dbReference>
<dbReference type="InterPro" id="IPR032818">
    <property type="entry name" value="DedA-like"/>
</dbReference>
<dbReference type="InterPro" id="IPR032816">
    <property type="entry name" value="VTT_dom"/>
</dbReference>
<dbReference type="Proteomes" id="UP000319342">
    <property type="component" value="Chromosome"/>
</dbReference>
<comment type="subcellular location">
    <subcellularLocation>
        <location evidence="1 7">Cell membrane</location>
        <topology evidence="1 7">Multi-pass membrane protein</topology>
    </subcellularLocation>
</comment>
<evidence type="ECO:0000256" key="2">
    <source>
        <dbReference type="ARBA" id="ARBA00010792"/>
    </source>
</evidence>
<proteinExistence type="inferred from homology"/>
<evidence type="ECO:0000256" key="6">
    <source>
        <dbReference type="ARBA" id="ARBA00023136"/>
    </source>
</evidence>
<feature type="transmembrane region" description="Helical" evidence="7">
    <location>
        <begin position="110"/>
        <end position="131"/>
    </location>
</feature>
<gene>
    <name evidence="10" type="ORF">Pla163_27530</name>
</gene>
<evidence type="ECO:0000256" key="4">
    <source>
        <dbReference type="ARBA" id="ARBA00022692"/>
    </source>
</evidence>
<feature type="transmembrane region" description="Helical" evidence="7">
    <location>
        <begin position="178"/>
        <end position="195"/>
    </location>
</feature>
<feature type="domain" description="VTT" evidence="9">
    <location>
        <begin position="36"/>
        <end position="161"/>
    </location>
</feature>
<feature type="transmembrane region" description="Helical" evidence="7">
    <location>
        <begin position="143"/>
        <end position="166"/>
    </location>
</feature>
<dbReference type="RefSeq" id="WP_145189320.1">
    <property type="nucleotide sequence ID" value="NZ_CP036290.1"/>
</dbReference>
<keyword evidence="4 7" id="KW-0812">Transmembrane</keyword>
<dbReference type="AlphaFoldDB" id="A0A518D2B5"/>
<keyword evidence="6 7" id="KW-0472">Membrane</keyword>
<reference evidence="10 11" key="1">
    <citation type="submission" date="2019-02" db="EMBL/GenBank/DDBJ databases">
        <title>Deep-cultivation of Planctomycetes and their phenomic and genomic characterization uncovers novel biology.</title>
        <authorList>
            <person name="Wiegand S."/>
            <person name="Jogler M."/>
            <person name="Boedeker C."/>
            <person name="Pinto D."/>
            <person name="Vollmers J."/>
            <person name="Rivas-Marin E."/>
            <person name="Kohn T."/>
            <person name="Peeters S.H."/>
            <person name="Heuer A."/>
            <person name="Rast P."/>
            <person name="Oberbeckmann S."/>
            <person name="Bunk B."/>
            <person name="Jeske O."/>
            <person name="Meyerdierks A."/>
            <person name="Storesund J.E."/>
            <person name="Kallscheuer N."/>
            <person name="Luecker S."/>
            <person name="Lage O.M."/>
            <person name="Pohl T."/>
            <person name="Merkel B.J."/>
            <person name="Hornburger P."/>
            <person name="Mueller R.-W."/>
            <person name="Bruemmer F."/>
            <person name="Labrenz M."/>
            <person name="Spormann A.M."/>
            <person name="Op den Camp H."/>
            <person name="Overmann J."/>
            <person name="Amann R."/>
            <person name="Jetten M.S.M."/>
            <person name="Mascher T."/>
            <person name="Medema M.H."/>
            <person name="Devos D.P."/>
            <person name="Kaster A.-K."/>
            <person name="Ovreas L."/>
            <person name="Rohde M."/>
            <person name="Galperin M.Y."/>
            <person name="Jogler C."/>
        </authorList>
    </citation>
    <scope>NUCLEOTIDE SEQUENCE [LARGE SCALE GENOMIC DNA]</scope>
    <source>
        <strain evidence="10 11">Pla163</strain>
    </source>
</reference>
<evidence type="ECO:0000259" key="9">
    <source>
        <dbReference type="Pfam" id="PF09335"/>
    </source>
</evidence>
<dbReference type="PANTHER" id="PTHR30353:SF15">
    <property type="entry name" value="INNER MEMBRANE PROTEIN YABI"/>
    <property type="match status" value="1"/>
</dbReference>
<feature type="compositionally biased region" description="Low complexity" evidence="8">
    <location>
        <begin position="216"/>
        <end position="231"/>
    </location>
</feature>
<keyword evidence="11" id="KW-1185">Reference proteome</keyword>
<evidence type="ECO:0000313" key="11">
    <source>
        <dbReference type="Proteomes" id="UP000319342"/>
    </source>
</evidence>
<evidence type="ECO:0000256" key="7">
    <source>
        <dbReference type="RuleBase" id="RU367016"/>
    </source>
</evidence>
<accession>A0A518D2B5</accession>
<sequence>MEALLDLTGFAEGFVANHTYVGAFLVLVLCGFGFPIPEEVTIVGSGILLHKGVVDPWLIGAACFAGVLVGDAVPYTVGRLWGDQAFDHRWIRRVLHKRRMERMEARMRRHLSLGVFTCRFFPGLRWPGYFIAGHLKMPVWKWLALDATGAAIIVPIGLYLGVLFGANTEKLAHRVEDLNLVLAFAAFAILVTVVVRSRVLRARAKAEAETAREEAGAAAELAASASERSAAQPPPPAAPDPETPPQAPGSPGEPARDATT</sequence>
<evidence type="ECO:0000256" key="8">
    <source>
        <dbReference type="SAM" id="MobiDB-lite"/>
    </source>
</evidence>
<feature type="region of interest" description="Disordered" evidence="8">
    <location>
        <begin position="209"/>
        <end position="260"/>
    </location>
</feature>
<protein>
    <recommendedName>
        <fullName evidence="9">VTT domain-containing protein</fullName>
    </recommendedName>
</protein>
<evidence type="ECO:0000313" key="10">
    <source>
        <dbReference type="EMBL" id="QDU85621.1"/>
    </source>
</evidence>
<name>A0A518D2B5_9BACT</name>
<evidence type="ECO:0000256" key="3">
    <source>
        <dbReference type="ARBA" id="ARBA00022475"/>
    </source>
</evidence>
<dbReference type="Pfam" id="PF09335">
    <property type="entry name" value="VTT_dom"/>
    <property type="match status" value="1"/>
</dbReference>
<feature type="transmembrane region" description="Helical" evidence="7">
    <location>
        <begin position="57"/>
        <end position="77"/>
    </location>
</feature>
<evidence type="ECO:0000256" key="5">
    <source>
        <dbReference type="ARBA" id="ARBA00022989"/>
    </source>
</evidence>
<evidence type="ECO:0000256" key="1">
    <source>
        <dbReference type="ARBA" id="ARBA00004651"/>
    </source>
</evidence>
<feature type="transmembrane region" description="Helical" evidence="7">
    <location>
        <begin position="20"/>
        <end position="36"/>
    </location>
</feature>
<keyword evidence="5 7" id="KW-1133">Transmembrane helix</keyword>
<dbReference type="OrthoDB" id="9813426at2"/>
<keyword evidence="3 7" id="KW-1003">Cell membrane</keyword>